<dbReference type="AlphaFoldDB" id="A0A165TDC2"/>
<sequence length="428" mass="47055">MDLIPLPAYSELTYLPSAPPYSEAGDAPSTSGSGRGHTLAQDGNVFANDDFTFDYDLFHVRLNRSRWRLSAPAYGFNGTVEGVVRLEPRMTHAVKIIATLKGKIKISAMERGVTTGAIIACILSKEAVLWSLSTHSGSPYGRDLAFSIPIPTYINGGTSPLPPTARLLHPGVSCEIAYSLNVRVSRKGFRFHKTLKIPIVYLPKSRPSFRPLSEIPSPSYSSDVMDRIVRFNVSPSWPCRHASVPEELLPSVMITLPSPLCYTAGEGIPILLTLTCRHAPMHNKLLVPNIHIQLIRQTEVWLKGGSNRLSGLGEYASLRETSRAKASLCHLDEGEDGVSQLYYRLKAGKCGGESSWAVSKVVNSSYYIQVNIKPPEVASNYLPSYRRNIVVQLMTDHWGTQDTEMLAMDGLPVPALGLAREAREILLI</sequence>
<name>A0A165TDC2_9AGAM</name>
<dbReference type="EMBL" id="KV425566">
    <property type="protein sequence ID" value="KZT26501.1"/>
    <property type="molecule type" value="Genomic_DNA"/>
</dbReference>
<keyword evidence="2" id="KW-1185">Reference proteome</keyword>
<protein>
    <recommendedName>
        <fullName evidence="3">Arrestin-like N-terminal domain-containing protein</fullName>
    </recommendedName>
</protein>
<dbReference type="InParanoid" id="A0A165TDC2"/>
<dbReference type="OrthoDB" id="2586076at2759"/>
<dbReference type="STRING" id="1314782.A0A165TDC2"/>
<gene>
    <name evidence="1" type="ORF">NEOLEDRAFT_1240965</name>
</gene>
<dbReference type="Proteomes" id="UP000076761">
    <property type="component" value="Unassembled WGS sequence"/>
</dbReference>
<organism evidence="1 2">
    <name type="scientific">Neolentinus lepideus HHB14362 ss-1</name>
    <dbReference type="NCBI Taxonomy" id="1314782"/>
    <lineage>
        <taxon>Eukaryota</taxon>
        <taxon>Fungi</taxon>
        <taxon>Dikarya</taxon>
        <taxon>Basidiomycota</taxon>
        <taxon>Agaricomycotina</taxon>
        <taxon>Agaricomycetes</taxon>
        <taxon>Gloeophyllales</taxon>
        <taxon>Gloeophyllaceae</taxon>
        <taxon>Neolentinus</taxon>
    </lineage>
</organism>
<evidence type="ECO:0000313" key="2">
    <source>
        <dbReference type="Proteomes" id="UP000076761"/>
    </source>
</evidence>
<reference evidence="1 2" key="1">
    <citation type="journal article" date="2016" name="Mol. Biol. Evol.">
        <title>Comparative Genomics of Early-Diverging Mushroom-Forming Fungi Provides Insights into the Origins of Lignocellulose Decay Capabilities.</title>
        <authorList>
            <person name="Nagy L.G."/>
            <person name="Riley R."/>
            <person name="Tritt A."/>
            <person name="Adam C."/>
            <person name="Daum C."/>
            <person name="Floudas D."/>
            <person name="Sun H."/>
            <person name="Yadav J.S."/>
            <person name="Pangilinan J."/>
            <person name="Larsson K.H."/>
            <person name="Matsuura K."/>
            <person name="Barry K."/>
            <person name="Labutti K."/>
            <person name="Kuo R."/>
            <person name="Ohm R.A."/>
            <person name="Bhattacharya S.S."/>
            <person name="Shirouzu T."/>
            <person name="Yoshinaga Y."/>
            <person name="Martin F.M."/>
            <person name="Grigoriev I.V."/>
            <person name="Hibbett D.S."/>
        </authorList>
    </citation>
    <scope>NUCLEOTIDE SEQUENCE [LARGE SCALE GENOMIC DNA]</scope>
    <source>
        <strain evidence="1 2">HHB14362 ss-1</strain>
    </source>
</reference>
<accession>A0A165TDC2</accession>
<evidence type="ECO:0000313" key="1">
    <source>
        <dbReference type="EMBL" id="KZT26501.1"/>
    </source>
</evidence>
<proteinExistence type="predicted"/>
<evidence type="ECO:0008006" key="3">
    <source>
        <dbReference type="Google" id="ProtNLM"/>
    </source>
</evidence>